<feature type="region of interest" description="Disordered" evidence="1">
    <location>
        <begin position="1"/>
        <end position="36"/>
    </location>
</feature>
<protein>
    <submittedName>
        <fullName evidence="2">Uncharacterized protein</fullName>
    </submittedName>
</protein>
<dbReference type="Proteomes" id="UP001372834">
    <property type="component" value="Unassembled WGS sequence"/>
</dbReference>
<reference evidence="2 3" key="1">
    <citation type="submission" date="2023-10" db="EMBL/GenBank/DDBJ databases">
        <title>Genomes of two closely related lineages of the louse Polyplax serrata with different host specificities.</title>
        <authorList>
            <person name="Martinu J."/>
            <person name="Tarabai H."/>
            <person name="Stefka J."/>
            <person name="Hypsa V."/>
        </authorList>
    </citation>
    <scope>NUCLEOTIDE SEQUENCE [LARGE SCALE GENOMIC DNA]</scope>
    <source>
        <strain evidence="2">HR10_N</strain>
    </source>
</reference>
<dbReference type="EMBL" id="JAWJWE010000037">
    <property type="protein sequence ID" value="KAK6625220.1"/>
    <property type="molecule type" value="Genomic_DNA"/>
</dbReference>
<evidence type="ECO:0000313" key="3">
    <source>
        <dbReference type="Proteomes" id="UP001372834"/>
    </source>
</evidence>
<feature type="region of interest" description="Disordered" evidence="1">
    <location>
        <begin position="271"/>
        <end position="307"/>
    </location>
</feature>
<evidence type="ECO:0000313" key="2">
    <source>
        <dbReference type="EMBL" id="KAK6625220.1"/>
    </source>
</evidence>
<sequence>MDSKTLRMVGSQMSISGRLSEKSNSDSTRKPRIRSAAVTKKQTLLRAKHAVRPKSAEAPGDSWSEASEVCERLGTLGYTSSSTELLQTLIDSSDLKTTHQVTFDDEIGNGLRREVAKSYENIRTQDEEFQFATCLASAQSGNECSKMEIYISNSSGLSEEEKTEINESDEPQKHTFFDVAERSLDKDDTIVYYSSKPCDKETDSEEDVIHSSRRETIVNAPVNNELQVTAMYTSNRVDRSEENSKCEKLADEVRLSEREKYDSSISSKFDTVTEENLPQTSKEVSTQGTVAGVSEHSPLDLSKTSKIKERKEDGTVCLSADSTYEEIVQLLKTIDEEEDEDTSAYAIF</sequence>
<feature type="compositionally biased region" description="Polar residues" evidence="1">
    <location>
        <begin position="271"/>
        <end position="289"/>
    </location>
</feature>
<comment type="caution">
    <text evidence="2">The sequence shown here is derived from an EMBL/GenBank/DDBJ whole genome shotgun (WGS) entry which is preliminary data.</text>
</comment>
<gene>
    <name evidence="2" type="ORF">RUM43_005511</name>
</gene>
<feature type="region of interest" description="Disordered" evidence="1">
    <location>
        <begin position="44"/>
        <end position="63"/>
    </location>
</feature>
<accession>A0AAN8PBB1</accession>
<proteinExistence type="predicted"/>
<dbReference type="AlphaFoldDB" id="A0AAN8PBB1"/>
<organism evidence="2 3">
    <name type="scientific">Polyplax serrata</name>
    <name type="common">Common mouse louse</name>
    <dbReference type="NCBI Taxonomy" id="468196"/>
    <lineage>
        <taxon>Eukaryota</taxon>
        <taxon>Metazoa</taxon>
        <taxon>Ecdysozoa</taxon>
        <taxon>Arthropoda</taxon>
        <taxon>Hexapoda</taxon>
        <taxon>Insecta</taxon>
        <taxon>Pterygota</taxon>
        <taxon>Neoptera</taxon>
        <taxon>Paraneoptera</taxon>
        <taxon>Psocodea</taxon>
        <taxon>Troctomorpha</taxon>
        <taxon>Phthiraptera</taxon>
        <taxon>Anoplura</taxon>
        <taxon>Polyplacidae</taxon>
        <taxon>Polyplax</taxon>
    </lineage>
</organism>
<evidence type="ECO:0000256" key="1">
    <source>
        <dbReference type="SAM" id="MobiDB-lite"/>
    </source>
</evidence>
<feature type="compositionally biased region" description="Basic and acidic residues" evidence="1">
    <location>
        <begin position="19"/>
        <end position="29"/>
    </location>
</feature>
<name>A0AAN8PBB1_POLSC</name>